<name>A0A1D2A1W8_AUXPR</name>
<protein>
    <recommendedName>
        <fullName evidence="3">VHS domain-containing protein</fullName>
    </recommendedName>
</protein>
<feature type="non-terminal residue" evidence="2">
    <location>
        <position position="1"/>
    </location>
</feature>
<feature type="compositionally biased region" description="Basic residues" evidence="1">
    <location>
        <begin position="602"/>
        <end position="615"/>
    </location>
</feature>
<reference evidence="2" key="1">
    <citation type="submission" date="2015-08" db="EMBL/GenBank/DDBJ databases">
        <authorList>
            <person name="Babu N.S."/>
            <person name="Beckwith C.J."/>
            <person name="Beseler K.G."/>
            <person name="Brison A."/>
            <person name="Carone J.V."/>
            <person name="Caskin T.P."/>
            <person name="Diamond M."/>
            <person name="Durham M.E."/>
            <person name="Foxe J.M."/>
            <person name="Go M."/>
            <person name="Henderson B.A."/>
            <person name="Jones I.B."/>
            <person name="McGettigan J.A."/>
            <person name="Micheletti S.J."/>
            <person name="Nasrallah M.E."/>
            <person name="Ortiz D."/>
            <person name="Piller C.R."/>
            <person name="Privatt S.R."/>
            <person name="Schneider S.L."/>
            <person name="Sharp S."/>
            <person name="Smith T.C."/>
            <person name="Stanton J.D."/>
            <person name="Ullery H.E."/>
            <person name="Wilson R.J."/>
            <person name="Serrano M.G."/>
            <person name="Buck G."/>
            <person name="Lee V."/>
            <person name="Wang Y."/>
            <person name="Carvalho R."/>
            <person name="Voegtly L."/>
            <person name="Shi R."/>
            <person name="Duckworth R."/>
            <person name="Johnson A."/>
            <person name="Loviza R."/>
            <person name="Walstead R."/>
            <person name="Shah Z."/>
            <person name="Kiflezghi M."/>
            <person name="Wade K."/>
            <person name="Ball S.L."/>
            <person name="Bradley K.W."/>
            <person name="Asai D.J."/>
            <person name="Bowman C.A."/>
            <person name="Russell D.A."/>
            <person name="Pope W.H."/>
            <person name="Jacobs-Sera D."/>
            <person name="Hendrix R.W."/>
            <person name="Hatfull G.F."/>
        </authorList>
    </citation>
    <scope>NUCLEOTIDE SEQUENCE</scope>
</reference>
<dbReference type="GO" id="GO:0005694">
    <property type="term" value="C:chromosome"/>
    <property type="evidence" value="ECO:0007669"/>
    <property type="project" value="TreeGrafter"/>
</dbReference>
<feature type="region of interest" description="Disordered" evidence="1">
    <location>
        <begin position="581"/>
        <end position="615"/>
    </location>
</feature>
<proteinExistence type="predicted"/>
<dbReference type="GO" id="GO:0000993">
    <property type="term" value="F:RNA polymerase II complex binding"/>
    <property type="evidence" value="ECO:0007669"/>
    <property type="project" value="TreeGrafter"/>
</dbReference>
<organism evidence="2">
    <name type="scientific">Auxenochlorella protothecoides</name>
    <name type="common">Green microalga</name>
    <name type="synonym">Chlorella protothecoides</name>
    <dbReference type="NCBI Taxonomy" id="3075"/>
    <lineage>
        <taxon>Eukaryota</taxon>
        <taxon>Viridiplantae</taxon>
        <taxon>Chlorophyta</taxon>
        <taxon>core chlorophytes</taxon>
        <taxon>Trebouxiophyceae</taxon>
        <taxon>Chlorellales</taxon>
        <taxon>Chlorellaceae</taxon>
        <taxon>Auxenochlorella</taxon>
    </lineage>
</organism>
<dbReference type="GO" id="GO:0006283">
    <property type="term" value="P:transcription-coupled nucleotide-excision repair"/>
    <property type="evidence" value="ECO:0007669"/>
    <property type="project" value="TreeGrafter"/>
</dbReference>
<dbReference type="AlphaFoldDB" id="A0A1D2A1W8"/>
<dbReference type="GO" id="GO:0009411">
    <property type="term" value="P:response to UV"/>
    <property type="evidence" value="ECO:0007669"/>
    <property type="project" value="InterPro"/>
</dbReference>
<evidence type="ECO:0000256" key="1">
    <source>
        <dbReference type="SAM" id="MobiDB-lite"/>
    </source>
</evidence>
<feature type="region of interest" description="Disordered" evidence="1">
    <location>
        <begin position="345"/>
        <end position="391"/>
    </location>
</feature>
<dbReference type="PANTHER" id="PTHR28670:SF1">
    <property type="entry name" value="UV-STIMULATED SCAFFOLD PROTEIN A"/>
    <property type="match status" value="1"/>
</dbReference>
<dbReference type="SUPFAM" id="SSF48464">
    <property type="entry name" value="ENTH/VHS domain"/>
    <property type="match status" value="1"/>
</dbReference>
<dbReference type="PANTHER" id="PTHR28670">
    <property type="entry name" value="UV-STIMULATED SCAFFOLD PROTEIN A"/>
    <property type="match status" value="1"/>
</dbReference>
<evidence type="ECO:0008006" key="3">
    <source>
        <dbReference type="Google" id="ProtNLM"/>
    </source>
</evidence>
<dbReference type="Gene3D" id="1.25.40.90">
    <property type="match status" value="1"/>
</dbReference>
<accession>A0A1D2A1W8</accession>
<dbReference type="InterPro" id="IPR049408">
    <property type="entry name" value="UVSSA_N_a-solenoid_rpt"/>
</dbReference>
<dbReference type="EMBL" id="GDKF01005454">
    <property type="protein sequence ID" value="JAT73168.1"/>
    <property type="molecule type" value="Transcribed_RNA"/>
</dbReference>
<dbReference type="InterPro" id="IPR008942">
    <property type="entry name" value="ENTH_VHS"/>
</dbReference>
<gene>
    <name evidence="2" type="ORF">g.6633</name>
</gene>
<evidence type="ECO:0000313" key="2">
    <source>
        <dbReference type="EMBL" id="JAT73168.1"/>
    </source>
</evidence>
<dbReference type="InterPro" id="IPR018610">
    <property type="entry name" value="UVSSA"/>
</dbReference>
<sequence>LTLALGFFVYELADHIVSPSLPPFSMSNLEQVIREATSKRHPAVPASELREIKQACRFSPENVPLAFQLLLTRLREPNLQVRLNVLNICAELMERSGTFRTIMADGVQEVLELCIGYSAGKPPSPAPAGVASELVSRALELLFQWTTKYATKHVQLLLSYMYLKNKLKLPLQDLPVQLAASASPPSQPSPAALRHQSENWDEIVYSAKSTVHELTSHLAALSAVCGLDAPGEDDAGQDWEDVEEAGPSSAVATEGTSTLKTAWPRFDPGRVDLAIAGPLLDQAAAARQLVVQELVPVLRAELARGGAHGAEAGPLLCGLEEASRQLDLPGIAALAERWRALKGAATEAGTERAEGSPPTGSRAALGAAPGGKEAAGRGQAPTTKGLGGRMPRVPPSQLPDADPYAGIVDPAAPRSGPHSIAKAVVEPAAVAARAPSAKQPSLPEEVRRRLAEQAPTLPTGLHTQFWDSSQAVSLTSGTAEVYNHWGAVDVAKELPTERLDAVFMLPAELLERQAKREVKEAVSPVLPARSAAGVNGERQAAKSTVSTLWSPSDMTRKEEQAYNAAVLGSSDELLARQLEGTESASGLRKRGSAAAGLQASHLRPKAKSSAHRPPK</sequence>
<dbReference type="Pfam" id="PF20867">
    <property type="entry name" value="UVSSA_N"/>
    <property type="match status" value="1"/>
</dbReference>